<proteinExistence type="predicted"/>
<evidence type="ECO:0000313" key="1">
    <source>
        <dbReference type="EMBL" id="MQA54951.1"/>
    </source>
</evidence>
<organism evidence="1 2">
    <name type="scientific">Pseudomonas piscis</name>
    <dbReference type="NCBI Taxonomy" id="2614538"/>
    <lineage>
        <taxon>Bacteria</taxon>
        <taxon>Pseudomonadati</taxon>
        <taxon>Pseudomonadota</taxon>
        <taxon>Gammaproteobacteria</taxon>
        <taxon>Pseudomonadales</taxon>
        <taxon>Pseudomonadaceae</taxon>
        <taxon>Pseudomonas</taxon>
    </lineage>
</organism>
<dbReference type="AlphaFoldDB" id="A0A7X1PMI0"/>
<dbReference type="Proteomes" id="UP000486534">
    <property type="component" value="Unassembled WGS sequence"/>
</dbReference>
<name>A0A7X1PMI0_9PSED</name>
<accession>A0A7X1PMI0</accession>
<dbReference type="EMBL" id="WHUV01000002">
    <property type="protein sequence ID" value="MQA54951.1"/>
    <property type="molecule type" value="Genomic_DNA"/>
</dbReference>
<comment type="caution">
    <text evidence="1">The sequence shown here is derived from an EMBL/GenBank/DDBJ whole genome shotgun (WGS) entry which is preliminary data.</text>
</comment>
<gene>
    <name evidence="1" type="ORF">GDH07_16660</name>
</gene>
<protein>
    <submittedName>
        <fullName evidence="1">Uncharacterized protein</fullName>
    </submittedName>
</protein>
<reference evidence="1 2" key="1">
    <citation type="submission" date="2019-10" db="EMBL/GenBank/DDBJ databases">
        <title>Pseudomonas dajingensis sp. nov., isolated from the profound head ulcers of farmed Murray cod (Maccullochella peelii peelii).</title>
        <authorList>
            <person name="Liu Y."/>
        </authorList>
    </citation>
    <scope>NUCLEOTIDE SEQUENCE [LARGE SCALE GENOMIC DNA]</scope>
    <source>
        <strain evidence="1 2">MC042</strain>
    </source>
</reference>
<sequence length="189" mass="22333">MSRVINRVIQQAAQNFADSLSAFYPSYGRNGMNERNLTFQLANAFGARNNAHAFMEVPFLNPLTQRYEYRIDCMLFDKERVFFVEAKRLFTPKKAAQLRIDFQRMGTENLAPVLEKFVAPSTKARTVYRLILAETWHKNIVSWWRMEDSTRAWDNSWLPDDRGVVEVKTFDNQRTLYWLYAYEQLEIPA</sequence>
<evidence type="ECO:0000313" key="2">
    <source>
        <dbReference type="Proteomes" id="UP000486534"/>
    </source>
</evidence>